<evidence type="ECO:0000259" key="4">
    <source>
        <dbReference type="Pfam" id="PF14737"/>
    </source>
</evidence>
<keyword evidence="2" id="KW-0804">Transcription</keyword>
<keyword evidence="3" id="KW-0539">Nucleus</keyword>
<accession>A0A8H3B7J5</accession>
<name>A0A8H3B7J5_9AGAM</name>
<dbReference type="PANTHER" id="PTHR10237:SF1">
    <property type="entry name" value="DEFORMED EPIDERMAL AUTOREGULATORY FACTOR 1 HOMOLOG"/>
    <property type="match status" value="1"/>
</dbReference>
<dbReference type="GO" id="GO:0000981">
    <property type="term" value="F:DNA-binding transcription factor activity, RNA polymerase II-specific"/>
    <property type="evidence" value="ECO:0007669"/>
    <property type="project" value="TreeGrafter"/>
</dbReference>
<evidence type="ECO:0000256" key="2">
    <source>
        <dbReference type="ARBA" id="ARBA00023163"/>
    </source>
</evidence>
<evidence type="ECO:0000313" key="5">
    <source>
        <dbReference type="EMBL" id="CAE6449970.1"/>
    </source>
</evidence>
<dbReference type="Pfam" id="PF14737">
    <property type="entry name" value="DUF4470"/>
    <property type="match status" value="1"/>
</dbReference>
<keyword evidence="1" id="KW-0805">Transcription regulation</keyword>
<gene>
    <name evidence="5" type="ORF">RDB_LOCUS53247</name>
</gene>
<proteinExistence type="predicted"/>
<dbReference type="InterPro" id="IPR024119">
    <property type="entry name" value="TF_DEAF-1"/>
</dbReference>
<organism evidence="5 6">
    <name type="scientific">Rhizoctonia solani</name>
    <dbReference type="NCBI Taxonomy" id="456999"/>
    <lineage>
        <taxon>Eukaryota</taxon>
        <taxon>Fungi</taxon>
        <taxon>Dikarya</taxon>
        <taxon>Basidiomycota</taxon>
        <taxon>Agaricomycotina</taxon>
        <taxon>Agaricomycetes</taxon>
        <taxon>Cantharellales</taxon>
        <taxon>Ceratobasidiaceae</taxon>
        <taxon>Rhizoctonia</taxon>
    </lineage>
</organism>
<dbReference type="GO" id="GO:0005634">
    <property type="term" value="C:nucleus"/>
    <property type="evidence" value="ECO:0007669"/>
    <property type="project" value="TreeGrafter"/>
</dbReference>
<dbReference type="EMBL" id="CAJMWY010000869">
    <property type="protein sequence ID" value="CAE6449970.1"/>
    <property type="molecule type" value="Genomic_DNA"/>
</dbReference>
<protein>
    <recommendedName>
        <fullName evidence="4">DUF4470 domain-containing protein</fullName>
    </recommendedName>
</protein>
<feature type="domain" description="DUF4470" evidence="4">
    <location>
        <begin position="15"/>
        <end position="105"/>
    </location>
</feature>
<evidence type="ECO:0000313" key="6">
    <source>
        <dbReference type="Proteomes" id="UP000663861"/>
    </source>
</evidence>
<feature type="non-terminal residue" evidence="5">
    <location>
        <position position="1"/>
    </location>
</feature>
<evidence type="ECO:0000256" key="3">
    <source>
        <dbReference type="ARBA" id="ARBA00023242"/>
    </source>
</evidence>
<evidence type="ECO:0000256" key="1">
    <source>
        <dbReference type="ARBA" id="ARBA00023015"/>
    </source>
</evidence>
<dbReference type="AlphaFoldDB" id="A0A8H3B7J5"/>
<dbReference type="InterPro" id="IPR027974">
    <property type="entry name" value="DUF4470"/>
</dbReference>
<dbReference type="PANTHER" id="PTHR10237">
    <property type="entry name" value="DEFORMED EPIDERMAL AUTOREGULATORY FACTOR 1 HOMOLOG SUPPRESSIN"/>
    <property type="match status" value="1"/>
</dbReference>
<reference evidence="5" key="1">
    <citation type="submission" date="2021-01" db="EMBL/GenBank/DDBJ databases">
        <authorList>
            <person name="Kaushik A."/>
        </authorList>
    </citation>
    <scope>NUCLEOTIDE SEQUENCE</scope>
    <source>
        <strain evidence="5">AG4-RS23</strain>
    </source>
</reference>
<sequence length="612" mass="68824">MAYPLYWLGRQSFHPIGNTPALSLTQDLSPEQSMADILLLGCGDPRSILFTIYSDLTVGGDERKFDFTCCDIEPAVLARNILLFTLLDQNTDIDRLWDIFYHFKIDDRAFNIITRQSQELYECAQNTESWSQSRFGLFLKMVDTKTLGELRQNWKNWADYCNLPATRKSKILKSQVSYAGSQPQASALAAGPSRSAGMLWPQAMVPVSDLFRKYWETGTTFSRVEDIKSATNINPTFLYSLSGEEFNPHYGMFPQGFHLISAYAPITSDPAGPVPNTDSPPINVSKQQFAAWCKAFQNARTTDKITIRLFAGDALALCHALYVLQVTDDPSTNIFAGAYRTNQIHLGPHVSADGPTSFHVIDTSNLADTISILNLLIATEGLLKEQHSVLYTETLIPSGQDATKSFPERFCTDVPTIAMLLGLAPRPYISKFTTHSNVHEVLFSRQSSQYHERVTWSSPSGGDKHASNTECTVSFDAVTMARVLYRIYDKMFANEKLSNLVASRSPAGILEMSQVHFLRETVAMLFRAIQRRVHITDGNWITVVGIFFQMSMADGERIIESNSYQDNYLQFHLYGLFTGMPLKPNWSTNPTIRVTPRLPLFDDWKMEAIPPV</sequence>
<comment type="caution">
    <text evidence="5">The sequence shown here is derived from an EMBL/GenBank/DDBJ whole genome shotgun (WGS) entry which is preliminary data.</text>
</comment>
<dbReference type="Proteomes" id="UP000663861">
    <property type="component" value="Unassembled WGS sequence"/>
</dbReference>